<dbReference type="AlphaFoldDB" id="A0A9P6R1Z1"/>
<feature type="compositionally biased region" description="Polar residues" evidence="1">
    <location>
        <begin position="590"/>
        <end position="599"/>
    </location>
</feature>
<feature type="compositionally biased region" description="Pro residues" evidence="1">
    <location>
        <begin position="972"/>
        <end position="982"/>
    </location>
</feature>
<feature type="region of interest" description="Disordered" evidence="1">
    <location>
        <begin position="915"/>
        <end position="937"/>
    </location>
</feature>
<feature type="region of interest" description="Disordered" evidence="1">
    <location>
        <begin position="965"/>
        <end position="1043"/>
    </location>
</feature>
<dbReference type="GO" id="GO:0030036">
    <property type="term" value="P:actin cytoskeleton organization"/>
    <property type="evidence" value="ECO:0007669"/>
    <property type="project" value="TreeGrafter"/>
</dbReference>
<feature type="region of interest" description="Disordered" evidence="1">
    <location>
        <begin position="414"/>
        <end position="450"/>
    </location>
</feature>
<feature type="region of interest" description="Disordered" evidence="1">
    <location>
        <begin position="541"/>
        <end position="650"/>
    </location>
</feature>
<dbReference type="PROSITE" id="PS51257">
    <property type="entry name" value="PROKAR_LIPOPROTEIN"/>
    <property type="match status" value="1"/>
</dbReference>
<reference evidence="2" key="1">
    <citation type="journal article" date="2020" name="Fungal Divers.">
        <title>Resolving the Mortierellaceae phylogeny through synthesis of multi-gene phylogenetics and phylogenomics.</title>
        <authorList>
            <person name="Vandepol N."/>
            <person name="Liber J."/>
            <person name="Desiro A."/>
            <person name="Na H."/>
            <person name="Kennedy M."/>
            <person name="Barry K."/>
            <person name="Grigoriev I.V."/>
            <person name="Miller A.N."/>
            <person name="O'Donnell K."/>
            <person name="Stajich J.E."/>
            <person name="Bonito G."/>
        </authorList>
    </citation>
    <scope>NUCLEOTIDE SEQUENCE</scope>
    <source>
        <strain evidence="2">NVP60</strain>
    </source>
</reference>
<feature type="compositionally biased region" description="Low complexity" evidence="1">
    <location>
        <begin position="916"/>
        <end position="937"/>
    </location>
</feature>
<feature type="region of interest" description="Disordered" evidence="1">
    <location>
        <begin position="1"/>
        <end position="23"/>
    </location>
</feature>
<keyword evidence="3" id="KW-1185">Reference proteome</keyword>
<name>A0A9P6R1Z1_9FUNG</name>
<feature type="compositionally biased region" description="Low complexity" evidence="1">
    <location>
        <begin position="207"/>
        <end position="228"/>
    </location>
</feature>
<dbReference type="Proteomes" id="UP000823405">
    <property type="component" value="Unassembled WGS sequence"/>
</dbReference>
<feature type="compositionally biased region" description="Polar residues" evidence="1">
    <location>
        <begin position="621"/>
        <end position="633"/>
    </location>
</feature>
<feature type="region of interest" description="Disordered" evidence="1">
    <location>
        <begin position="760"/>
        <end position="783"/>
    </location>
</feature>
<feature type="region of interest" description="Disordered" evidence="1">
    <location>
        <begin position="166"/>
        <end position="190"/>
    </location>
</feature>
<accession>A0A9P6R1Z1</accession>
<feature type="compositionally biased region" description="Polar residues" evidence="1">
    <location>
        <begin position="1022"/>
        <end position="1037"/>
    </location>
</feature>
<dbReference type="GO" id="GO:0003779">
    <property type="term" value="F:actin binding"/>
    <property type="evidence" value="ECO:0007669"/>
    <property type="project" value="TreeGrafter"/>
</dbReference>
<dbReference type="PANTHER" id="PTHR12751:SF18">
    <property type="entry name" value="PHOSPHATASE AND ACTIN REGULATOR 1"/>
    <property type="match status" value="1"/>
</dbReference>
<feature type="compositionally biased region" description="Polar residues" evidence="1">
    <location>
        <begin position="166"/>
        <end position="180"/>
    </location>
</feature>
<feature type="compositionally biased region" description="Low complexity" evidence="1">
    <location>
        <begin position="984"/>
        <end position="1007"/>
    </location>
</feature>
<feature type="compositionally biased region" description="Polar residues" evidence="1">
    <location>
        <begin position="110"/>
        <end position="119"/>
    </location>
</feature>
<feature type="region of interest" description="Disordered" evidence="1">
    <location>
        <begin position="104"/>
        <end position="124"/>
    </location>
</feature>
<organism evidence="2 3">
    <name type="scientific">Linnemannia gamsii</name>
    <dbReference type="NCBI Taxonomy" id="64522"/>
    <lineage>
        <taxon>Eukaryota</taxon>
        <taxon>Fungi</taxon>
        <taxon>Fungi incertae sedis</taxon>
        <taxon>Mucoromycota</taxon>
        <taxon>Mortierellomycotina</taxon>
        <taxon>Mortierellomycetes</taxon>
        <taxon>Mortierellales</taxon>
        <taxon>Mortierellaceae</taxon>
        <taxon>Linnemannia</taxon>
    </lineage>
</organism>
<feature type="region of interest" description="Disordered" evidence="1">
    <location>
        <begin position="205"/>
        <end position="232"/>
    </location>
</feature>
<feature type="compositionally biased region" description="Basic and acidic residues" evidence="1">
    <location>
        <begin position="600"/>
        <end position="610"/>
    </location>
</feature>
<feature type="region of interest" description="Disordered" evidence="1">
    <location>
        <begin position="884"/>
        <end position="903"/>
    </location>
</feature>
<feature type="compositionally biased region" description="Polar residues" evidence="1">
    <location>
        <begin position="696"/>
        <end position="744"/>
    </location>
</feature>
<dbReference type="PANTHER" id="PTHR12751">
    <property type="entry name" value="PHOSPHATASE AND ACTIN REGULATOR PHACTR"/>
    <property type="match status" value="1"/>
</dbReference>
<protein>
    <submittedName>
        <fullName evidence="2">Uncharacterized protein</fullName>
    </submittedName>
</protein>
<dbReference type="EMBL" id="JAAAIN010000863">
    <property type="protein sequence ID" value="KAG0310242.1"/>
    <property type="molecule type" value="Genomic_DNA"/>
</dbReference>
<feature type="compositionally biased region" description="Low complexity" evidence="1">
    <location>
        <begin position="297"/>
        <end position="311"/>
    </location>
</feature>
<sequence>MSTKTTTTTTTTTITSSCDSTSTSASMPAAAATTVTNAGQPAHTACVIPPVGRDNLRYGSLDAAAMNDEGTLLSMALIDTNTNKLRPMSSMEYAEPWLLTTAPSDIDSPMTGTAANSRRPSADTGLEQTYASAFHHHNNSIFGPLTMVTDQDTAAAAAATVSNAITNGPRRSSDQESTQEGVVPHKTIRKKTSLASKIRKVFIKPMSGSSTSNNGSSSNGSSNGSFSSKDQDAVDIHHGSSMQALEDIMSMSSREGEIDTQGGLLRNGHRVGVAIGATAGELCLPPPASHLTEHRGSVSSSSSGESVSVGQGREGGGLSPCTPSTSPEVSPSGSPKPKHALAPLIIGPSTTVAGNGIPDGHPLSPVEINSNQLTLSPKPLEKRMSLEPTSSRTSKKRLSFASITSFFNARNTEAMAASNKKKQQRSSSVPNVESPLTGAGRQQQGSAAFQRRHSLNDLETGPQLQAKFAAPPWDKDRISAQAAAAAAEVLAHKVTENETSSGATTMSKIQGVFGKQSKKNKIKKGVSNSEKAPIAVAVSSSKPLRSALAHRPVRAPSVRKVQVVHRHQGSNPSSGRRLHQVEPPLVNLLQEPTASNSTNDSRRNSEEHGGRTGPTRHRRQSSIAGRQASQQGHYPQMDRKQRHSVRYSSSEEYDILHHSDLYTLDQHQQQQQQLQLQQQQQQQQQFQYHGGYVQYDGSTAPQTPRVNPVSTKPLTPNHGSPSKDMSPQLASVSTPKQQQYQHNYAGSPASTVAAAIGNPHRRSSYDATSIHRRSSYEANSRRNSMVVTSSVSSPLSPPLTSTPVARLSVDHTLMSDHPGPSSSPSAYPQAIASVNGGHQHAIFANHQQQQQLQLQQQLHYQQQQQQFQLSQQHHHHQQMHYIPDHQHHHHHQYQQQQQQQFMNPHAGSQIFHEQYHIQQKQQYPPQSPQSYQQYPPYPYQYTMQQPLPSHLYYTSVQHPALAYTGVNSSSMQPPPPPPPPLQYPTSKSSGSGSGGNPSPTSWSSVSPSPAPSTPPRRASRQLHFSTAQPQIHETWTPDQYDRTSDPNITAHKLTPAIAQRIKLELNTFKSQEMLVHQESRVNTHFFA</sequence>
<proteinExistence type="predicted"/>
<comment type="caution">
    <text evidence="2">The sequence shown here is derived from an EMBL/GenBank/DDBJ whole genome shotgun (WGS) entry which is preliminary data.</text>
</comment>
<evidence type="ECO:0000313" key="2">
    <source>
        <dbReference type="EMBL" id="KAG0310242.1"/>
    </source>
</evidence>
<evidence type="ECO:0000313" key="3">
    <source>
        <dbReference type="Proteomes" id="UP000823405"/>
    </source>
</evidence>
<evidence type="ECO:0000256" key="1">
    <source>
        <dbReference type="SAM" id="MobiDB-lite"/>
    </source>
</evidence>
<dbReference type="OrthoDB" id="5563016at2759"/>
<feature type="compositionally biased region" description="Polar residues" evidence="1">
    <location>
        <begin position="321"/>
        <end position="333"/>
    </location>
</feature>
<gene>
    <name evidence="2" type="ORF">BGZ97_012690</name>
</gene>
<feature type="region of interest" description="Disordered" evidence="1">
    <location>
        <begin position="286"/>
        <end position="395"/>
    </location>
</feature>
<feature type="region of interest" description="Disordered" evidence="1">
    <location>
        <begin position="693"/>
        <end position="744"/>
    </location>
</feature>